<dbReference type="Pfam" id="PF02515">
    <property type="entry name" value="CoA_transf_3"/>
    <property type="match status" value="1"/>
</dbReference>
<dbReference type="PANTHER" id="PTHR48228">
    <property type="entry name" value="SUCCINYL-COA--D-CITRAMALATE COA-TRANSFERASE"/>
    <property type="match status" value="1"/>
</dbReference>
<sequence>MIEAVVVPEQILPPVEIDAGEPGRGPRRWWGGPLDVEGLALASVGLAGAAVDTLVGRPGALRASPPRIAAAFDSLGHLEIVGPPGSSGRGGAPGHLGGFATLSGFFATADGWIRTHANYPHHEQRLRQALGVATADQVPDALRRVGALEAERLIDDAGGIAAAVRTRKQWLDSPMAAGPPPREWISFDVVPGPGSPWRPGDLPLAGLRVLDLTRVIAGPIATRSLAALGADVLRIDPPSSPELEDQHVDSGFGKRTAVLDLGADPDTLHDLLSRADVLVNGYRNGGLDRFGLDRERLRERYPSLIVVNLDAWGTAGPWAGRRGFDSIVQAATGIADVYRQRGGRPGALPVQALDHATGYGIVAATVGLADARRRHGVTGSAELSLVRAADLLFRSRPPRVPVEPIPDPGLVTTASDYGELRHVPSPFDLYGVPLAYPTPPHRYGSDAPRW</sequence>
<keyword evidence="2" id="KW-1185">Reference proteome</keyword>
<protein>
    <submittedName>
        <fullName evidence="1">Crotonobetainyl-CoA:carnitine CoA-transferase CaiB-like acyl-CoA transferase</fullName>
    </submittedName>
</protein>
<dbReference type="Gene3D" id="3.40.50.10540">
    <property type="entry name" value="Crotonobetainyl-coa:carnitine coa-transferase, domain 1"/>
    <property type="match status" value="1"/>
</dbReference>
<dbReference type="PANTHER" id="PTHR48228:SF4">
    <property type="entry name" value="BLR3030 PROTEIN"/>
    <property type="match status" value="1"/>
</dbReference>
<name>A0ABT9P946_9ACTN</name>
<accession>A0ABT9P946</accession>
<reference evidence="1 2" key="1">
    <citation type="submission" date="2023-07" db="EMBL/GenBank/DDBJ databases">
        <title>Sequencing the genomes of 1000 actinobacteria strains.</title>
        <authorList>
            <person name="Klenk H.-P."/>
        </authorList>
    </citation>
    <scope>NUCLEOTIDE SEQUENCE [LARGE SCALE GENOMIC DNA]</scope>
    <source>
        <strain evidence="1 2">DSM 44388</strain>
    </source>
</reference>
<evidence type="ECO:0000313" key="1">
    <source>
        <dbReference type="EMBL" id="MDP9829222.1"/>
    </source>
</evidence>
<evidence type="ECO:0000313" key="2">
    <source>
        <dbReference type="Proteomes" id="UP001235712"/>
    </source>
</evidence>
<dbReference type="SUPFAM" id="SSF89796">
    <property type="entry name" value="CoA-transferase family III (CaiB/BaiF)"/>
    <property type="match status" value="2"/>
</dbReference>
<comment type="caution">
    <text evidence="1">The sequence shown here is derived from an EMBL/GenBank/DDBJ whole genome shotgun (WGS) entry which is preliminary data.</text>
</comment>
<dbReference type="Proteomes" id="UP001235712">
    <property type="component" value="Unassembled WGS sequence"/>
</dbReference>
<organism evidence="1 2">
    <name type="scientific">Kineosporia succinea</name>
    <dbReference type="NCBI Taxonomy" id="84632"/>
    <lineage>
        <taxon>Bacteria</taxon>
        <taxon>Bacillati</taxon>
        <taxon>Actinomycetota</taxon>
        <taxon>Actinomycetes</taxon>
        <taxon>Kineosporiales</taxon>
        <taxon>Kineosporiaceae</taxon>
        <taxon>Kineosporia</taxon>
    </lineage>
</organism>
<dbReference type="InterPro" id="IPR050509">
    <property type="entry name" value="CoA-transferase_III"/>
</dbReference>
<dbReference type="RefSeq" id="WP_307247210.1">
    <property type="nucleotide sequence ID" value="NZ_JAUSQZ010000001.1"/>
</dbReference>
<dbReference type="InterPro" id="IPR023606">
    <property type="entry name" value="CoA-Trfase_III_dom_1_sf"/>
</dbReference>
<dbReference type="InterPro" id="IPR003673">
    <property type="entry name" value="CoA-Trfase_fam_III"/>
</dbReference>
<gene>
    <name evidence="1" type="ORF">J2S57_004971</name>
</gene>
<proteinExistence type="predicted"/>
<dbReference type="EMBL" id="JAUSQZ010000001">
    <property type="protein sequence ID" value="MDP9829222.1"/>
    <property type="molecule type" value="Genomic_DNA"/>
</dbReference>